<protein>
    <submittedName>
        <fullName evidence="4">Flagellar P-ring protein FlgI</fullName>
    </submittedName>
</protein>
<proteinExistence type="inferred from homology"/>
<name>A0A3B1DB65_9ZZZZ</name>
<dbReference type="GO" id="GO:0071973">
    <property type="term" value="P:bacterial-type flagellum-dependent cell motility"/>
    <property type="evidence" value="ECO:0007669"/>
    <property type="project" value="InterPro"/>
</dbReference>
<accession>A0A3B1DB65</accession>
<dbReference type="InterPro" id="IPR001782">
    <property type="entry name" value="Flag_FlgI"/>
</dbReference>
<comment type="function">
    <text evidence="1">Assembles around the rod to form the L-ring and probably protects the motor/basal body from shearing forces during rotation.</text>
</comment>
<comment type="subcellular location">
    <subcellularLocation>
        <location evidence="2">Bacterial flagellum basal body</location>
    </subcellularLocation>
</comment>
<dbReference type="GO" id="GO:0030288">
    <property type="term" value="C:outer membrane-bounded periplasmic space"/>
    <property type="evidence" value="ECO:0007669"/>
    <property type="project" value="InterPro"/>
</dbReference>
<evidence type="ECO:0000313" key="4">
    <source>
        <dbReference type="EMBL" id="VAX33218.1"/>
    </source>
</evidence>
<dbReference type="Pfam" id="PF02119">
    <property type="entry name" value="FlgI"/>
    <property type="match status" value="1"/>
</dbReference>
<evidence type="ECO:0000256" key="3">
    <source>
        <dbReference type="ARBA" id="ARBA00022729"/>
    </source>
</evidence>
<dbReference type="HAMAP" id="MF_00416">
    <property type="entry name" value="FlgI"/>
    <property type="match status" value="1"/>
</dbReference>
<reference evidence="4" key="1">
    <citation type="submission" date="2018-06" db="EMBL/GenBank/DDBJ databases">
        <authorList>
            <person name="Zhirakovskaya E."/>
        </authorList>
    </citation>
    <scope>NUCLEOTIDE SEQUENCE</scope>
</reference>
<gene>
    <name evidence="4" type="ORF">MNBD_NITROSPINAE05-854</name>
</gene>
<dbReference type="PANTHER" id="PTHR30381">
    <property type="entry name" value="FLAGELLAR P-RING PERIPLASMIC PROTEIN FLGI"/>
    <property type="match status" value="1"/>
</dbReference>
<keyword evidence="4" id="KW-0282">Flagellum</keyword>
<dbReference type="PANTHER" id="PTHR30381:SF0">
    <property type="entry name" value="FLAGELLAR P-RING PROTEIN"/>
    <property type="match status" value="1"/>
</dbReference>
<evidence type="ECO:0000256" key="2">
    <source>
        <dbReference type="ARBA" id="ARBA00004117"/>
    </source>
</evidence>
<dbReference type="EMBL" id="UOGG01000238">
    <property type="protein sequence ID" value="VAX33218.1"/>
    <property type="molecule type" value="Genomic_DNA"/>
</dbReference>
<evidence type="ECO:0000256" key="1">
    <source>
        <dbReference type="ARBA" id="ARBA00002591"/>
    </source>
</evidence>
<keyword evidence="3" id="KW-0732">Signal</keyword>
<dbReference type="GO" id="GO:0009428">
    <property type="term" value="C:bacterial-type flagellum basal body, distal rod, P ring"/>
    <property type="evidence" value="ECO:0007669"/>
    <property type="project" value="InterPro"/>
</dbReference>
<keyword evidence="4" id="KW-0966">Cell projection</keyword>
<keyword evidence="4" id="KW-0969">Cilium</keyword>
<dbReference type="AlphaFoldDB" id="A0A3B1DB65"/>
<dbReference type="NCBIfam" id="NF003676">
    <property type="entry name" value="PRK05303.1"/>
    <property type="match status" value="1"/>
</dbReference>
<sequence length="374" mass="40040">MFSNRMWVKAFVLALLLVLVAESAHAVRIKDLTNVRGVRGNQLIGFGLIIGLAGTGDSATNVFFSIQTLVSMLSKMGITVPSNEVDQLKFKNVATVMVTATLPAFARQGDQIDTLLSSVGDAKSLQGGTLLMTALKGPDGKTYAVAQGPLSIGGFFVQGAAKGAQKNHQTVARMANGAYVERELPHRFNFQTEVFLTLKETDFTTASRISRAVNDAMRDIVATLVDGRTVKIKVPAFYKNKTSQFITRIESIDVEPDGVAKVILDERTGTVVMGEKVMISAVAVAHGNLFIQITEEPSVSQAAPLSLRGETVVVPRTRLSIKEGEDKLLIVPKSISLGQVVNGLNAIGVNPRDLIAILQAIKASGALHAELEIM</sequence>
<organism evidence="4">
    <name type="scientific">hydrothermal vent metagenome</name>
    <dbReference type="NCBI Taxonomy" id="652676"/>
    <lineage>
        <taxon>unclassified sequences</taxon>
        <taxon>metagenomes</taxon>
        <taxon>ecological metagenomes</taxon>
    </lineage>
</organism>
<dbReference type="PRINTS" id="PR01010">
    <property type="entry name" value="FLGPRINGFLGI"/>
</dbReference>
<dbReference type="GO" id="GO:0005198">
    <property type="term" value="F:structural molecule activity"/>
    <property type="evidence" value="ECO:0007669"/>
    <property type="project" value="InterPro"/>
</dbReference>